<dbReference type="Proteomes" id="UP000799537">
    <property type="component" value="Unassembled WGS sequence"/>
</dbReference>
<name>A0A6A6CHE2_ZASCE</name>
<evidence type="ECO:0000313" key="2">
    <source>
        <dbReference type="EMBL" id="KAF2164836.1"/>
    </source>
</evidence>
<feature type="region of interest" description="Disordered" evidence="1">
    <location>
        <begin position="596"/>
        <end position="616"/>
    </location>
</feature>
<evidence type="ECO:0008006" key="4">
    <source>
        <dbReference type="Google" id="ProtNLM"/>
    </source>
</evidence>
<evidence type="ECO:0000313" key="3">
    <source>
        <dbReference type="Proteomes" id="UP000799537"/>
    </source>
</evidence>
<reference evidence="2" key="1">
    <citation type="journal article" date="2020" name="Stud. Mycol.">
        <title>101 Dothideomycetes genomes: a test case for predicting lifestyles and emergence of pathogens.</title>
        <authorList>
            <person name="Haridas S."/>
            <person name="Albert R."/>
            <person name="Binder M."/>
            <person name="Bloem J."/>
            <person name="Labutti K."/>
            <person name="Salamov A."/>
            <person name="Andreopoulos B."/>
            <person name="Baker S."/>
            <person name="Barry K."/>
            <person name="Bills G."/>
            <person name="Bluhm B."/>
            <person name="Cannon C."/>
            <person name="Castanera R."/>
            <person name="Culley D."/>
            <person name="Daum C."/>
            <person name="Ezra D."/>
            <person name="Gonzalez J."/>
            <person name="Henrissat B."/>
            <person name="Kuo A."/>
            <person name="Liang C."/>
            <person name="Lipzen A."/>
            <person name="Lutzoni F."/>
            <person name="Magnuson J."/>
            <person name="Mondo S."/>
            <person name="Nolan M."/>
            <person name="Ohm R."/>
            <person name="Pangilinan J."/>
            <person name="Park H.-J."/>
            <person name="Ramirez L."/>
            <person name="Alfaro M."/>
            <person name="Sun H."/>
            <person name="Tritt A."/>
            <person name="Yoshinaga Y."/>
            <person name="Zwiers L.-H."/>
            <person name="Turgeon B."/>
            <person name="Goodwin S."/>
            <person name="Spatafora J."/>
            <person name="Crous P."/>
            <person name="Grigoriev I."/>
        </authorList>
    </citation>
    <scope>NUCLEOTIDE SEQUENCE</scope>
    <source>
        <strain evidence="2">ATCC 36951</strain>
    </source>
</reference>
<keyword evidence="3" id="KW-1185">Reference proteome</keyword>
<evidence type="ECO:0000256" key="1">
    <source>
        <dbReference type="SAM" id="MobiDB-lite"/>
    </source>
</evidence>
<dbReference type="AlphaFoldDB" id="A0A6A6CHE2"/>
<accession>A0A6A6CHE2</accession>
<protein>
    <recommendedName>
        <fullName evidence="4">Fungal N-terminal domain-containing protein</fullName>
    </recommendedName>
</protein>
<dbReference type="EMBL" id="ML993602">
    <property type="protein sequence ID" value="KAF2164836.1"/>
    <property type="molecule type" value="Genomic_DNA"/>
</dbReference>
<dbReference type="OrthoDB" id="3200163at2759"/>
<sequence length="719" mass="83403">MAELLGVIAGGAGMASLAIQLGESAVKARRLYHAARDAPETLQHVTFEIETFSLVLHEIARHGQSYDLEDSDTLVRCVRMCEQSVTRIRNAVNKLESLINRHSRLGKLRAAVDEKEISKACTDLERAKTTLGIALQLYSEYQRAKDRAIIRTRIDLSRNPQDESLTIVRPHQEDSVEEPDLDDRNAVERRRTRLNMFRDGLASPYDHSRLGHHSVLKDAMRLRNLELCRFIIQSLDIDAVDVCDIHHSLGNYAWISRFADNVEPDENRSVDMYRLLIECMDLTEETFLHGQWWEWIRNLQCMKLAQNALLRPYMDLAWQTRFEHAMELAISDLNLTAEMFLQPLACDFSDAQLARAKSGNGLTVLHAIATAAGSRTWAQLQAGSWVELARGYVTNGGFLLPQGMAGSTPLEHVLDGRGLIWHRIRCETTRLRTWVHMIKVIGIDLVLYGQEERAIWQANIHRRRTNPVREYDHRLVDEWSFGPNLEDWSLKFRNVSYVPIYEALAAPGIPGMWDAALGDLEERPATIPWTPLPEDDSALPFLSSWKRVRRIRLESNPFLAPEPKEEDMTESHYHSIAAKTQDDNSEIIRLLDASRHTISRPRSQSQPPLRDQRDASQTFDRIPHHSWLPAYHICVCDSKRRLAPCYTNDKDTWLAAFRRCMHGHHQRANFWKDIERRVRHFRRQYQTREELRRLPYDVYRCKDWQYGDWWEVTESIREG</sequence>
<gene>
    <name evidence="2" type="ORF">M409DRAFT_56208</name>
</gene>
<proteinExistence type="predicted"/>
<dbReference type="GeneID" id="54566491"/>
<dbReference type="RefSeq" id="XP_033665725.1">
    <property type="nucleotide sequence ID" value="XM_033813219.1"/>
</dbReference>
<organism evidence="2 3">
    <name type="scientific">Zasmidium cellare ATCC 36951</name>
    <dbReference type="NCBI Taxonomy" id="1080233"/>
    <lineage>
        <taxon>Eukaryota</taxon>
        <taxon>Fungi</taxon>
        <taxon>Dikarya</taxon>
        <taxon>Ascomycota</taxon>
        <taxon>Pezizomycotina</taxon>
        <taxon>Dothideomycetes</taxon>
        <taxon>Dothideomycetidae</taxon>
        <taxon>Mycosphaerellales</taxon>
        <taxon>Mycosphaerellaceae</taxon>
        <taxon>Zasmidium</taxon>
    </lineage>
</organism>